<dbReference type="InterPro" id="IPR008928">
    <property type="entry name" value="6-hairpin_glycosidase_sf"/>
</dbReference>
<dbReference type="PANTHER" id="PTHR31616:SF0">
    <property type="entry name" value="GLUCAN 1,4-ALPHA-GLUCOSIDASE"/>
    <property type="match status" value="1"/>
</dbReference>
<dbReference type="PANTHER" id="PTHR31616">
    <property type="entry name" value="TREHALASE"/>
    <property type="match status" value="1"/>
</dbReference>
<dbReference type="InterPro" id="IPR012341">
    <property type="entry name" value="6hp_glycosidase-like_sf"/>
</dbReference>
<organism evidence="3 4">
    <name type="scientific">Ornithinimicrobium tianjinense</name>
    <dbReference type="NCBI Taxonomy" id="1195761"/>
    <lineage>
        <taxon>Bacteria</taxon>
        <taxon>Bacillati</taxon>
        <taxon>Actinomycetota</taxon>
        <taxon>Actinomycetes</taxon>
        <taxon>Micrococcales</taxon>
        <taxon>Ornithinimicrobiaceae</taxon>
        <taxon>Ornithinimicrobium</taxon>
    </lineage>
</organism>
<reference evidence="3" key="1">
    <citation type="journal article" date="2014" name="Int. J. Syst. Evol. Microbiol.">
        <title>Complete genome sequence of Corynebacterium casei LMG S-19264T (=DSM 44701T), isolated from a smear-ripened cheese.</title>
        <authorList>
            <consortium name="US DOE Joint Genome Institute (JGI-PGF)"/>
            <person name="Walter F."/>
            <person name="Albersmeier A."/>
            <person name="Kalinowski J."/>
            <person name="Ruckert C."/>
        </authorList>
    </citation>
    <scope>NUCLEOTIDE SEQUENCE</scope>
    <source>
        <strain evidence="3">CGMCC 1.12160</strain>
    </source>
</reference>
<comment type="caution">
    <text evidence="3">The sequence shown here is derived from an EMBL/GenBank/DDBJ whole genome shotgun (WGS) entry which is preliminary data.</text>
</comment>
<gene>
    <name evidence="3" type="ORF">GCM10011366_07410</name>
</gene>
<dbReference type="InterPro" id="IPR011613">
    <property type="entry name" value="GH15-like"/>
</dbReference>
<dbReference type="Pfam" id="PF00723">
    <property type="entry name" value="Glyco_hydro_15"/>
    <property type="match status" value="1"/>
</dbReference>
<dbReference type="RefSeq" id="WP_188428240.1">
    <property type="nucleotide sequence ID" value="NZ_BAABKH010000002.1"/>
</dbReference>
<dbReference type="SUPFAM" id="SSF48208">
    <property type="entry name" value="Six-hairpin glycosidases"/>
    <property type="match status" value="1"/>
</dbReference>
<dbReference type="GO" id="GO:0005975">
    <property type="term" value="P:carbohydrate metabolic process"/>
    <property type="evidence" value="ECO:0007669"/>
    <property type="project" value="InterPro"/>
</dbReference>
<dbReference type="AlphaFoldDB" id="A0A917BI32"/>
<keyword evidence="4" id="KW-1185">Reference proteome</keyword>
<dbReference type="EMBL" id="BMEM01000001">
    <property type="protein sequence ID" value="GGF42141.1"/>
    <property type="molecule type" value="Genomic_DNA"/>
</dbReference>
<feature type="domain" description="Trehalase-like N-terminal" evidence="2">
    <location>
        <begin position="13"/>
        <end position="137"/>
    </location>
</feature>
<dbReference type="Proteomes" id="UP000605670">
    <property type="component" value="Unassembled WGS sequence"/>
</dbReference>
<protein>
    <submittedName>
        <fullName evidence="3">Glycoside hydrolase family 15</fullName>
    </submittedName>
</protein>
<keyword evidence="3" id="KW-0378">Hydrolase</keyword>
<dbReference type="Gene3D" id="1.50.10.10">
    <property type="match status" value="1"/>
</dbReference>
<proteinExistence type="predicted"/>
<reference evidence="3" key="2">
    <citation type="submission" date="2020-09" db="EMBL/GenBank/DDBJ databases">
        <authorList>
            <person name="Sun Q."/>
            <person name="Zhou Y."/>
        </authorList>
    </citation>
    <scope>NUCLEOTIDE SEQUENCE</scope>
    <source>
        <strain evidence="3">CGMCC 1.12160</strain>
    </source>
</reference>
<feature type="domain" description="GH15-like" evidence="1">
    <location>
        <begin position="243"/>
        <end position="601"/>
    </location>
</feature>
<name>A0A917BI32_9MICO</name>
<evidence type="ECO:0000259" key="1">
    <source>
        <dbReference type="Pfam" id="PF00723"/>
    </source>
</evidence>
<evidence type="ECO:0000259" key="2">
    <source>
        <dbReference type="Pfam" id="PF19291"/>
    </source>
</evidence>
<evidence type="ECO:0000313" key="4">
    <source>
        <dbReference type="Proteomes" id="UP000605670"/>
    </source>
</evidence>
<dbReference type="InterPro" id="IPR045582">
    <property type="entry name" value="Trehalase-like_N"/>
</dbReference>
<accession>A0A917BI32</accession>
<dbReference type="Pfam" id="PF19291">
    <property type="entry name" value="TREH_N"/>
    <property type="match status" value="1"/>
</dbReference>
<evidence type="ECO:0000313" key="3">
    <source>
        <dbReference type="EMBL" id="GGF42141.1"/>
    </source>
</evidence>
<dbReference type="GO" id="GO:0004553">
    <property type="term" value="F:hydrolase activity, hydrolyzing O-glycosyl compounds"/>
    <property type="evidence" value="ECO:0007669"/>
    <property type="project" value="TreeGrafter"/>
</dbReference>
<sequence length="629" mass="69432">MTPTSVATATDRTPVPIGDYAFVGDRRTAALISPAGSVDWLCLPRFDSPSVLTALLGSHEDGRWLVGVADGQVQDRGYLEDTFVLRTTWLAPTGTAESLDWMPVDGGRSDLVRQVRCTSGEVEVVHDLCLRFSYGEIVPWVRRLTVARPDGTSEEVLHAVGGPASLALHGPLPRPVPGQRRHQARHTLRAGEELTWVMTAQESWREVPPMIDVAAHLEETVTHWRGWAAPIEVEGEWAEQVRRSLLVLRALTHRDTGGIVAAATTSLPEELGGSRNWDYRFTWLRDSALTLEAMMAHGFDAGATAWRSWLLRAVAGDPEDLLIMYGLGGERELPERELPHLAGYAGSRPVRIGNGAVGQYQADVVGEVLIALGQLRDAGQEDDGFSWALQRSMLELQTRRLDEPDHGIWEMRGDPHFFTHGRVMMWAAFDQAVRAVEDHNLPGDVDRWRELRDRLRAEVEERGVGPDGAFRQAYDTTEVDASLLQVPQTGFCDYDDPRMLATVARIEAELLDDDGFVHRYRTSADRDGLPGGEGAFLICTFWLVEQYAHTGRLDEAEALMTRLVGTAGDLGLLAEEYDARLGQLLGNYPQAFSHLGLIRAADAIALNRGARGHGRASRYGTSARCSRTG</sequence>